<organism evidence="1">
    <name type="scientific">Oryza brachyantha</name>
    <name type="common">malo sina</name>
    <dbReference type="NCBI Taxonomy" id="4533"/>
    <lineage>
        <taxon>Eukaryota</taxon>
        <taxon>Viridiplantae</taxon>
        <taxon>Streptophyta</taxon>
        <taxon>Embryophyta</taxon>
        <taxon>Tracheophyta</taxon>
        <taxon>Spermatophyta</taxon>
        <taxon>Magnoliopsida</taxon>
        <taxon>Liliopsida</taxon>
        <taxon>Poales</taxon>
        <taxon>Poaceae</taxon>
        <taxon>BOP clade</taxon>
        <taxon>Oryzoideae</taxon>
        <taxon>Oryzeae</taxon>
        <taxon>Oryzinae</taxon>
        <taxon>Oryza</taxon>
    </lineage>
</organism>
<protein>
    <submittedName>
        <fullName evidence="1">Uncharacterized protein</fullName>
    </submittedName>
</protein>
<proteinExistence type="predicted"/>
<sequence>PLKFKRFSKEISSIVQLLLYYKIQKYSTCTIAHTRKRCIFVPRERVKQLFNHLKYSLSIHHQNDRQNLPQRQNAHSRIQIAINVLIARAFNLIKLSQTFIHRAHRRGLSVSIKPPPPCPHFAQYV</sequence>
<dbReference type="Gramene" id="OB09G24340.1">
    <property type="protein sequence ID" value="OB09G24340.1"/>
    <property type="gene ID" value="OB09G24340"/>
</dbReference>
<reference evidence="1" key="2">
    <citation type="submission" date="2013-04" db="UniProtKB">
        <authorList>
            <consortium name="EnsemblPlants"/>
        </authorList>
    </citation>
    <scope>IDENTIFICATION</scope>
</reference>
<dbReference type="HOGENOM" id="CLU_1998418_0_0_1"/>
<dbReference type="Proteomes" id="UP000006038">
    <property type="component" value="Chromosome 9"/>
</dbReference>
<evidence type="ECO:0000313" key="2">
    <source>
        <dbReference type="Proteomes" id="UP000006038"/>
    </source>
</evidence>
<accession>J3MZK5</accession>
<evidence type="ECO:0000313" key="1">
    <source>
        <dbReference type="EnsemblPlants" id="OB09G24340.1"/>
    </source>
</evidence>
<reference evidence="1" key="1">
    <citation type="journal article" date="2013" name="Nat. Commun.">
        <title>Whole-genome sequencing of Oryza brachyantha reveals mechanisms underlying Oryza genome evolution.</title>
        <authorList>
            <person name="Chen J."/>
            <person name="Huang Q."/>
            <person name="Gao D."/>
            <person name="Wang J."/>
            <person name="Lang Y."/>
            <person name="Liu T."/>
            <person name="Li B."/>
            <person name="Bai Z."/>
            <person name="Luis Goicoechea J."/>
            <person name="Liang C."/>
            <person name="Chen C."/>
            <person name="Zhang W."/>
            <person name="Sun S."/>
            <person name="Liao Y."/>
            <person name="Zhang X."/>
            <person name="Yang L."/>
            <person name="Song C."/>
            <person name="Wang M."/>
            <person name="Shi J."/>
            <person name="Liu G."/>
            <person name="Liu J."/>
            <person name="Zhou H."/>
            <person name="Zhou W."/>
            <person name="Yu Q."/>
            <person name="An N."/>
            <person name="Chen Y."/>
            <person name="Cai Q."/>
            <person name="Wang B."/>
            <person name="Liu B."/>
            <person name="Min J."/>
            <person name="Huang Y."/>
            <person name="Wu H."/>
            <person name="Li Z."/>
            <person name="Zhang Y."/>
            <person name="Yin Y."/>
            <person name="Song W."/>
            <person name="Jiang J."/>
            <person name="Jackson S.A."/>
            <person name="Wing R.A."/>
            <person name="Wang J."/>
            <person name="Chen M."/>
        </authorList>
    </citation>
    <scope>NUCLEOTIDE SEQUENCE [LARGE SCALE GENOMIC DNA]</scope>
    <source>
        <strain evidence="1">cv. IRGC 101232</strain>
    </source>
</reference>
<name>J3MZK5_ORYBR</name>
<keyword evidence="2" id="KW-1185">Reference proteome</keyword>
<dbReference type="EnsemblPlants" id="OB09G24340.1">
    <property type="protein sequence ID" value="OB09G24340.1"/>
    <property type="gene ID" value="OB09G24340"/>
</dbReference>
<dbReference type="AlphaFoldDB" id="J3MZK5"/>